<dbReference type="Proteomes" id="UP000593561">
    <property type="component" value="Unassembled WGS sequence"/>
</dbReference>
<organism evidence="1 2">
    <name type="scientific">Gossypium davidsonii</name>
    <name type="common">Davidson's cotton</name>
    <name type="synonym">Gossypium klotzschianum subsp. davidsonii</name>
    <dbReference type="NCBI Taxonomy" id="34287"/>
    <lineage>
        <taxon>Eukaryota</taxon>
        <taxon>Viridiplantae</taxon>
        <taxon>Streptophyta</taxon>
        <taxon>Embryophyta</taxon>
        <taxon>Tracheophyta</taxon>
        <taxon>Spermatophyta</taxon>
        <taxon>Magnoliopsida</taxon>
        <taxon>eudicotyledons</taxon>
        <taxon>Gunneridae</taxon>
        <taxon>Pentapetalae</taxon>
        <taxon>rosids</taxon>
        <taxon>malvids</taxon>
        <taxon>Malvales</taxon>
        <taxon>Malvaceae</taxon>
        <taxon>Malvoideae</taxon>
        <taxon>Gossypium</taxon>
    </lineage>
</organism>
<gene>
    <name evidence="1" type="ORF">Godav_020441</name>
</gene>
<dbReference type="GO" id="GO:0048364">
    <property type="term" value="P:root development"/>
    <property type="evidence" value="ECO:0007669"/>
    <property type="project" value="InterPro"/>
</dbReference>
<dbReference type="InterPro" id="IPR004320">
    <property type="entry name" value="BPS1_pln"/>
</dbReference>
<evidence type="ECO:0008006" key="3">
    <source>
        <dbReference type="Google" id="ProtNLM"/>
    </source>
</evidence>
<dbReference type="EMBL" id="JABFAC010000003">
    <property type="protein sequence ID" value="MBA0608199.1"/>
    <property type="molecule type" value="Genomic_DNA"/>
</dbReference>
<dbReference type="PANTHER" id="PTHR33070">
    <property type="entry name" value="OS06G0725500 PROTEIN"/>
    <property type="match status" value="1"/>
</dbReference>
<sequence>MANLSVIHGVNVPVRSISLPSRLQLNSIETELNELKTFGVLPGLQPSHGSGEMGFTRLAKLYTNIVEIIQSPLTHKALHHQQNVVKLIEEALDDSVGLLDACSTAKDLITTMKQQVQDLQSALRRKGRDSSIGSDILAYINFRKKFKKSIGKSLRALKRLECNNVNGTTFHCHVVKLLNSLKQSNAVTISMFESMLSFLSMPVMKMKAGGWSLISKLISDGRNQKGFNEVGTVDFTLYRLHGRVRKNDAKIDTHVELRRLETLCATIEGFEDGNPIYLKSEAAEVEKIWSRVLDNVAAKEARQIKMATKYHVRSISLPSRSHPTTLRIEDELKRLKTSEPSALSATESISAGLSGLGDLYQCMNELLNMSSTQQVLSMYQHEKCIDELLDGYVKLLDICGIARDYMFQIKEHVHALQSALRRRKGDSSIENSISQYTHLRKQMKKKAKKLIMELKQMDNDNNNNNKLEALSFLDRDHHFFAVIRVLRQVNVMSSSLFQSLFTYLSAPIPSRWSLVAKWMHKGTISCEEKQDIVNELESVDAAICRRIFDVQITHKRLVTLESSIEGIENRLECVFRHIIKARASLLNIISQ</sequence>
<dbReference type="PANTHER" id="PTHR33070:SF109">
    <property type="entry name" value="DOMAIN PROTEIN, PUTATIVE (DUF241)-RELATED"/>
    <property type="match status" value="1"/>
</dbReference>
<dbReference type="GO" id="GO:0048367">
    <property type="term" value="P:shoot system development"/>
    <property type="evidence" value="ECO:0007669"/>
    <property type="project" value="InterPro"/>
</dbReference>
<protein>
    <recommendedName>
        <fullName evidence="3">DUF241 domain protein</fullName>
    </recommendedName>
</protein>
<accession>A0A7J8R2Y1</accession>
<dbReference type="Pfam" id="PF03087">
    <property type="entry name" value="BPS1"/>
    <property type="match status" value="2"/>
</dbReference>
<reference evidence="1 2" key="1">
    <citation type="journal article" date="2019" name="Genome Biol. Evol.">
        <title>Insights into the evolution of the New World diploid cottons (Gossypium, subgenus Houzingenia) based on genome sequencing.</title>
        <authorList>
            <person name="Grover C.E."/>
            <person name="Arick M.A. 2nd"/>
            <person name="Thrash A."/>
            <person name="Conover J.L."/>
            <person name="Sanders W.S."/>
            <person name="Peterson D.G."/>
            <person name="Frelichowski J.E."/>
            <person name="Scheffler J.A."/>
            <person name="Scheffler B.E."/>
            <person name="Wendel J.F."/>
        </authorList>
    </citation>
    <scope>NUCLEOTIDE SEQUENCE [LARGE SCALE GENOMIC DNA]</scope>
    <source>
        <strain evidence="1">27</strain>
        <tissue evidence="1">Leaf</tissue>
    </source>
</reference>
<dbReference type="AlphaFoldDB" id="A0A7J8R2Y1"/>
<evidence type="ECO:0000313" key="2">
    <source>
        <dbReference type="Proteomes" id="UP000593561"/>
    </source>
</evidence>
<keyword evidence="2" id="KW-1185">Reference proteome</keyword>
<comment type="caution">
    <text evidence="1">The sequence shown here is derived from an EMBL/GenBank/DDBJ whole genome shotgun (WGS) entry which is preliminary data.</text>
</comment>
<proteinExistence type="predicted"/>
<name>A0A7J8R2Y1_GOSDV</name>
<evidence type="ECO:0000313" key="1">
    <source>
        <dbReference type="EMBL" id="MBA0608199.1"/>
    </source>
</evidence>